<dbReference type="EMBL" id="KE343658">
    <property type="protein sequence ID" value="EXB37782.1"/>
    <property type="molecule type" value="Genomic_DNA"/>
</dbReference>
<reference evidence="2" key="1">
    <citation type="submission" date="2013-01" db="EMBL/GenBank/DDBJ databases">
        <title>Draft Genome Sequence of a Mulberry Tree, Morus notabilis C.K. Schneid.</title>
        <authorList>
            <person name="He N."/>
            <person name="Zhao S."/>
        </authorList>
    </citation>
    <scope>NUCLEOTIDE SEQUENCE</scope>
</reference>
<gene>
    <name evidence="1" type="ORF">L484_003552</name>
</gene>
<protein>
    <submittedName>
        <fullName evidence="1">Uncharacterized protein</fullName>
    </submittedName>
</protein>
<dbReference type="Proteomes" id="UP000030645">
    <property type="component" value="Unassembled WGS sequence"/>
</dbReference>
<organism evidence="1 2">
    <name type="scientific">Morus notabilis</name>
    <dbReference type="NCBI Taxonomy" id="981085"/>
    <lineage>
        <taxon>Eukaryota</taxon>
        <taxon>Viridiplantae</taxon>
        <taxon>Streptophyta</taxon>
        <taxon>Embryophyta</taxon>
        <taxon>Tracheophyta</taxon>
        <taxon>Spermatophyta</taxon>
        <taxon>Magnoliopsida</taxon>
        <taxon>eudicotyledons</taxon>
        <taxon>Gunneridae</taxon>
        <taxon>Pentapetalae</taxon>
        <taxon>rosids</taxon>
        <taxon>fabids</taxon>
        <taxon>Rosales</taxon>
        <taxon>Moraceae</taxon>
        <taxon>Moreae</taxon>
        <taxon>Morus</taxon>
    </lineage>
</organism>
<accession>W9QI81</accession>
<evidence type="ECO:0000313" key="2">
    <source>
        <dbReference type="Proteomes" id="UP000030645"/>
    </source>
</evidence>
<evidence type="ECO:0000313" key="1">
    <source>
        <dbReference type="EMBL" id="EXB37782.1"/>
    </source>
</evidence>
<sequence>MRASLAQLIPPVDLCGRPDHMKTGQPMRSTGPVDRLKGLEEAKAGKGNVSPSLDRMRRVHSREQNLKLGPGRRDTCLVKCGARLEIYFINPKLSSTSPTPFGGRDRVLKEVAPRRRLANQPAQQKQGFLDAIYAAFQGMATRAQNERPVEDRKQGDF</sequence>
<keyword evidence="2" id="KW-1185">Reference proteome</keyword>
<proteinExistence type="predicted"/>
<name>W9QI81_9ROSA</name>
<dbReference type="AlphaFoldDB" id="W9QI81"/>